<protein>
    <submittedName>
        <fullName evidence="1">Uncharacterized protein</fullName>
    </submittedName>
</protein>
<evidence type="ECO:0000313" key="1">
    <source>
        <dbReference type="EMBL" id="RKG64819.1"/>
    </source>
</evidence>
<organism evidence="1 2">
    <name type="scientific">Corallococcus terminator</name>
    <dbReference type="NCBI Taxonomy" id="2316733"/>
    <lineage>
        <taxon>Bacteria</taxon>
        <taxon>Pseudomonadati</taxon>
        <taxon>Myxococcota</taxon>
        <taxon>Myxococcia</taxon>
        <taxon>Myxococcales</taxon>
        <taxon>Cystobacterineae</taxon>
        <taxon>Myxococcaceae</taxon>
        <taxon>Corallococcus</taxon>
    </lineage>
</organism>
<evidence type="ECO:0000313" key="2">
    <source>
        <dbReference type="Proteomes" id="UP000268094"/>
    </source>
</evidence>
<sequence length="109" mass="12313">MAKDLKVIAKANLGLRLEGGYWREDAFRARYDNQAYTRFPRAWLLRLGQIDVDRGDQRLLAVLYTLWNPAVDQLPYLSCRDAGRALDIDQGPASLRLKALPVSVNVVVA</sequence>
<accession>A0A3A8H1A8</accession>
<keyword evidence="2" id="KW-1185">Reference proteome</keyword>
<comment type="caution">
    <text evidence="1">The sequence shown here is derived from an EMBL/GenBank/DDBJ whole genome shotgun (WGS) entry which is preliminary data.</text>
</comment>
<reference evidence="2" key="1">
    <citation type="submission" date="2018-09" db="EMBL/GenBank/DDBJ databases">
        <authorList>
            <person name="Livingstone P.G."/>
            <person name="Whitworth D.E."/>
        </authorList>
    </citation>
    <scope>NUCLEOTIDE SEQUENCE [LARGE SCALE GENOMIC DNA]</scope>
    <source>
        <strain evidence="2">CA054A</strain>
    </source>
</reference>
<gene>
    <name evidence="1" type="ORF">D7V88_41975</name>
</gene>
<dbReference type="RefSeq" id="WP_120545996.1">
    <property type="nucleotide sequence ID" value="NZ_RAVZ01000752.1"/>
</dbReference>
<dbReference type="AlphaFoldDB" id="A0A3A8H1A8"/>
<dbReference type="EMBL" id="RAVZ01000752">
    <property type="protein sequence ID" value="RKG64819.1"/>
    <property type="molecule type" value="Genomic_DNA"/>
</dbReference>
<proteinExistence type="predicted"/>
<name>A0A3A8H1A8_9BACT</name>
<dbReference type="Proteomes" id="UP000268094">
    <property type="component" value="Unassembled WGS sequence"/>
</dbReference>